<keyword evidence="9" id="KW-1185">Reference proteome</keyword>
<evidence type="ECO:0000256" key="4">
    <source>
        <dbReference type="ARBA" id="ARBA00022989"/>
    </source>
</evidence>
<evidence type="ECO:0000256" key="2">
    <source>
        <dbReference type="ARBA" id="ARBA00008066"/>
    </source>
</evidence>
<dbReference type="Pfam" id="PF01490">
    <property type="entry name" value="Aa_trans"/>
    <property type="match status" value="1"/>
</dbReference>
<dbReference type="InterPro" id="IPR013057">
    <property type="entry name" value="AA_transpt_TM"/>
</dbReference>
<dbReference type="GO" id="GO:0015179">
    <property type="term" value="F:L-amino acid transmembrane transporter activity"/>
    <property type="evidence" value="ECO:0007669"/>
    <property type="project" value="TreeGrafter"/>
</dbReference>
<evidence type="ECO:0000313" key="9">
    <source>
        <dbReference type="Proteomes" id="UP000053890"/>
    </source>
</evidence>
<dbReference type="GO" id="GO:0016020">
    <property type="term" value="C:membrane"/>
    <property type="evidence" value="ECO:0007669"/>
    <property type="project" value="UniProtKB-SubCell"/>
</dbReference>
<feature type="transmembrane region" description="Helical" evidence="6">
    <location>
        <begin position="323"/>
        <end position="347"/>
    </location>
</feature>
<name>A0A0P9GGG2_RHOGW</name>
<keyword evidence="3 6" id="KW-0812">Transmembrane</keyword>
<feature type="transmembrane region" description="Helical" evidence="6">
    <location>
        <begin position="393"/>
        <end position="415"/>
    </location>
</feature>
<feature type="transmembrane region" description="Helical" evidence="6">
    <location>
        <begin position="63"/>
        <end position="83"/>
    </location>
</feature>
<organism evidence="8 9">
    <name type="scientific">Rhodotorula graminis (strain WP1)</name>
    <dbReference type="NCBI Taxonomy" id="578459"/>
    <lineage>
        <taxon>Eukaryota</taxon>
        <taxon>Fungi</taxon>
        <taxon>Dikarya</taxon>
        <taxon>Basidiomycota</taxon>
        <taxon>Pucciniomycotina</taxon>
        <taxon>Microbotryomycetes</taxon>
        <taxon>Sporidiobolales</taxon>
        <taxon>Sporidiobolaceae</taxon>
        <taxon>Rhodotorula</taxon>
    </lineage>
</organism>
<dbReference type="OrthoDB" id="294730at2759"/>
<feature type="transmembrane region" description="Helical" evidence="6">
    <location>
        <begin position="197"/>
        <end position="219"/>
    </location>
</feature>
<dbReference type="RefSeq" id="XP_018267999.1">
    <property type="nucleotide sequence ID" value="XM_018414975.1"/>
</dbReference>
<comment type="subcellular location">
    <subcellularLocation>
        <location evidence="1">Membrane</location>
        <topology evidence="1">Multi-pass membrane protein</topology>
    </subcellularLocation>
</comment>
<dbReference type="PANTHER" id="PTHR22950">
    <property type="entry name" value="AMINO ACID TRANSPORTER"/>
    <property type="match status" value="1"/>
</dbReference>
<sequence>MFRSRADKKEEIVNEKEVQQGIYPGQDVEEVAAADRLQPEVADAFALRDGDTHGKTNFKDLGWIKAGIIITCEAVALGTLSFPSTFKRLGLAGGLICNTAFIAIAYLSASIMVDFKRRYPHVLNAADAGEVLFGRWGYRILGVAIVFKSIGLAASHILAGKLAIATFDSGANCAIGWAVLIAGVSAILSYNRKWSGLLGLSVASISCIVIACIITMVGAGTQDPARLEKNGEPVHWVAFNSELTFADAIGAITNCVFAYGQNMAVLTFLPEMRKPSDFKKSIALMQGFQLIIYSVVGAVLYSYGGQYTPSPALTMTNHKLAIASYAFALVTIIVSGIVAVNVGAKFFYTQLFRNSSILTSDSWAAQLYWLAIIFSMYGVAFVIAELIPFFNQLLTIVSCLTSTWFVCGFAGALWLHMHRSTRGAGWFSSPVKIALFCVSVFLIAISLFITPSGIYSAIVGIIDGYKGGKFNHPFSCSS</sequence>
<dbReference type="PANTHER" id="PTHR22950:SF479">
    <property type="entry name" value="AMINO ACID TRANSPORTER (EUROFUNG)-RELATED"/>
    <property type="match status" value="1"/>
</dbReference>
<evidence type="ECO:0000259" key="7">
    <source>
        <dbReference type="Pfam" id="PF01490"/>
    </source>
</evidence>
<evidence type="ECO:0000313" key="8">
    <source>
        <dbReference type="EMBL" id="KPV71950.1"/>
    </source>
</evidence>
<dbReference type="STRING" id="578459.A0A0P9GGG2"/>
<keyword evidence="4 6" id="KW-1133">Transmembrane helix</keyword>
<feature type="transmembrane region" description="Helical" evidence="6">
    <location>
        <begin position="281"/>
        <end position="303"/>
    </location>
</feature>
<feature type="domain" description="Amino acid transporter transmembrane" evidence="7">
    <location>
        <begin position="62"/>
        <end position="447"/>
    </location>
</feature>
<accession>A0A0P9GGG2</accession>
<feature type="transmembrane region" description="Helical" evidence="6">
    <location>
        <begin position="169"/>
        <end position="190"/>
    </location>
</feature>
<comment type="similarity">
    <text evidence="2">Belongs to the amino acid/polyamine transporter 2 family.</text>
</comment>
<feature type="transmembrane region" description="Helical" evidence="6">
    <location>
        <begin position="248"/>
        <end position="269"/>
    </location>
</feature>
<reference evidence="8 9" key="1">
    <citation type="journal article" date="2015" name="Front. Microbiol.">
        <title>Genome sequence of the plant growth promoting endophytic yeast Rhodotorula graminis WP1.</title>
        <authorList>
            <person name="Firrincieli A."/>
            <person name="Otillar R."/>
            <person name="Salamov A."/>
            <person name="Schmutz J."/>
            <person name="Khan Z."/>
            <person name="Redman R.S."/>
            <person name="Fleck N.D."/>
            <person name="Lindquist E."/>
            <person name="Grigoriev I.V."/>
            <person name="Doty S.L."/>
        </authorList>
    </citation>
    <scope>NUCLEOTIDE SEQUENCE [LARGE SCALE GENOMIC DNA]</scope>
    <source>
        <strain evidence="8 9">WP1</strain>
    </source>
</reference>
<evidence type="ECO:0000256" key="1">
    <source>
        <dbReference type="ARBA" id="ARBA00004141"/>
    </source>
</evidence>
<keyword evidence="5 6" id="KW-0472">Membrane</keyword>
<evidence type="ECO:0000256" key="3">
    <source>
        <dbReference type="ARBA" id="ARBA00022692"/>
    </source>
</evidence>
<dbReference type="AlphaFoldDB" id="A0A0P9GGG2"/>
<dbReference type="GeneID" id="28975423"/>
<gene>
    <name evidence="8" type="ORF">RHOBADRAFT_47399</name>
</gene>
<feature type="transmembrane region" description="Helical" evidence="6">
    <location>
        <begin position="89"/>
        <end position="115"/>
    </location>
</feature>
<dbReference type="EMBL" id="KQ474090">
    <property type="protein sequence ID" value="KPV71950.1"/>
    <property type="molecule type" value="Genomic_DNA"/>
</dbReference>
<feature type="transmembrane region" description="Helical" evidence="6">
    <location>
        <begin position="367"/>
        <end position="387"/>
    </location>
</feature>
<dbReference type="Proteomes" id="UP000053890">
    <property type="component" value="Unassembled WGS sequence"/>
</dbReference>
<feature type="transmembrane region" description="Helical" evidence="6">
    <location>
        <begin position="435"/>
        <end position="462"/>
    </location>
</feature>
<evidence type="ECO:0000256" key="6">
    <source>
        <dbReference type="SAM" id="Phobius"/>
    </source>
</evidence>
<dbReference type="OMA" id="MTYISIA"/>
<feature type="transmembrane region" description="Helical" evidence="6">
    <location>
        <begin position="136"/>
        <end position="157"/>
    </location>
</feature>
<evidence type="ECO:0000256" key="5">
    <source>
        <dbReference type="ARBA" id="ARBA00023136"/>
    </source>
</evidence>
<proteinExistence type="inferred from homology"/>
<protein>
    <recommendedName>
        <fullName evidence="7">Amino acid transporter transmembrane domain-containing protein</fullName>
    </recommendedName>
</protein>